<comment type="caution">
    <text evidence="11">The sequence shown here is derived from an EMBL/GenBank/DDBJ whole genome shotgun (WGS) entry which is preliminary data.</text>
</comment>
<dbReference type="NCBIfam" id="TIGR00212">
    <property type="entry name" value="hemC"/>
    <property type="match status" value="1"/>
</dbReference>
<sequence length="304" mass="32924">MSKHRIKIGVRDNRLGRILGEQIAELLKPHLGSAATVLVPIGHAAERGRGNSTRWPGLPLEQALVQGEIDIAVQNMKDVPPEPPQGIVLAAVTARFTPFDVLIARDGIIMDELPEGSAISAHTPIRRAQLLHYRDDFSIVDFSGSLEERMRKLEMGEVDGLVVSASAVEHLGYQDRVTEVFTTEVVIPAPGQGALGIEVLKGSKELLKAAKHLDDAIARAEIEAERAFQREVTGDPSVPIGALAKLDGNRLHLEGVIADREGIKVYRDEEEGKAGDEEQIGARLARRLLLDGARALLSPAESSH</sequence>
<dbReference type="PIRSF" id="PIRSF001438">
    <property type="entry name" value="4pyrrol_synth_OHMeBilane_synth"/>
    <property type="match status" value="1"/>
</dbReference>
<comment type="function">
    <text evidence="1">Tetrapolymerization of the monopyrrole PBG into the hydroxymethylbilane pre-uroporphyrinogen in several discrete steps.</text>
</comment>
<comment type="catalytic activity">
    <reaction evidence="6">
        <text>4 porphobilinogen + H2O = hydroxymethylbilane + 4 NH4(+)</text>
        <dbReference type="Rhea" id="RHEA:13185"/>
        <dbReference type="ChEBI" id="CHEBI:15377"/>
        <dbReference type="ChEBI" id="CHEBI:28938"/>
        <dbReference type="ChEBI" id="CHEBI:57845"/>
        <dbReference type="ChEBI" id="CHEBI:58126"/>
        <dbReference type="EC" id="2.5.1.61"/>
    </reaction>
</comment>
<evidence type="ECO:0000256" key="8">
    <source>
        <dbReference type="SAM" id="Coils"/>
    </source>
</evidence>
<evidence type="ECO:0000256" key="1">
    <source>
        <dbReference type="ARBA" id="ARBA00002869"/>
    </source>
</evidence>
<protein>
    <recommendedName>
        <fullName evidence="3 7">Hydroxymethylbilane synthase</fullName>
        <ecNumber evidence="3 7">2.5.1.61</ecNumber>
    </recommendedName>
</protein>
<proteinExistence type="inferred from homology"/>
<evidence type="ECO:0000256" key="7">
    <source>
        <dbReference type="NCBIfam" id="TIGR00212"/>
    </source>
</evidence>
<dbReference type="EMBL" id="VBOU01000075">
    <property type="protein sequence ID" value="TMQ54256.1"/>
    <property type="molecule type" value="Genomic_DNA"/>
</dbReference>
<dbReference type="EC" id="2.5.1.61" evidence="3 7"/>
<gene>
    <name evidence="11" type="primary">hemC</name>
    <name evidence="11" type="ORF">E6K74_06855</name>
    <name evidence="12" type="ORF">E6K77_05605</name>
</gene>
<evidence type="ECO:0000259" key="9">
    <source>
        <dbReference type="Pfam" id="PF01379"/>
    </source>
</evidence>
<dbReference type="InterPro" id="IPR036803">
    <property type="entry name" value="Porphobilinogen_deaminase_C_sf"/>
</dbReference>
<dbReference type="Gene3D" id="3.30.160.40">
    <property type="entry name" value="Porphobilinogen deaminase, C-terminal domain"/>
    <property type="match status" value="1"/>
</dbReference>
<dbReference type="PANTHER" id="PTHR11557:SF0">
    <property type="entry name" value="PORPHOBILINOGEN DEAMINASE"/>
    <property type="match status" value="1"/>
</dbReference>
<evidence type="ECO:0000256" key="3">
    <source>
        <dbReference type="ARBA" id="ARBA00012655"/>
    </source>
</evidence>
<dbReference type="PANTHER" id="PTHR11557">
    <property type="entry name" value="PORPHOBILINOGEN DEAMINASE"/>
    <property type="match status" value="1"/>
</dbReference>
<dbReference type="Pfam" id="PF03900">
    <property type="entry name" value="Porphobil_deamC"/>
    <property type="match status" value="1"/>
</dbReference>
<evidence type="ECO:0000313" key="12">
    <source>
        <dbReference type="EMBL" id="TMQ63263.1"/>
    </source>
</evidence>
<dbReference type="Proteomes" id="UP000317366">
    <property type="component" value="Unassembled WGS sequence"/>
</dbReference>
<feature type="coiled-coil region" evidence="8">
    <location>
        <begin position="203"/>
        <end position="230"/>
    </location>
</feature>
<keyword evidence="5" id="KW-0627">Porphyrin biosynthesis</keyword>
<dbReference type="GO" id="GO:0004418">
    <property type="term" value="F:hydroxymethylbilane synthase activity"/>
    <property type="evidence" value="ECO:0007669"/>
    <property type="project" value="UniProtKB-UniRule"/>
</dbReference>
<comment type="similarity">
    <text evidence="2">Belongs to the HMBS family.</text>
</comment>
<evidence type="ECO:0000256" key="5">
    <source>
        <dbReference type="ARBA" id="ARBA00023244"/>
    </source>
</evidence>
<evidence type="ECO:0000256" key="2">
    <source>
        <dbReference type="ARBA" id="ARBA00005638"/>
    </source>
</evidence>
<dbReference type="SUPFAM" id="SSF53850">
    <property type="entry name" value="Periplasmic binding protein-like II"/>
    <property type="match status" value="1"/>
</dbReference>
<dbReference type="InterPro" id="IPR022418">
    <property type="entry name" value="Porphobilinogen_deaminase_C"/>
</dbReference>
<evidence type="ECO:0000313" key="11">
    <source>
        <dbReference type="EMBL" id="TMQ54256.1"/>
    </source>
</evidence>
<feature type="domain" description="Porphobilinogen deaminase N-terminal" evidence="9">
    <location>
        <begin position="60"/>
        <end position="206"/>
    </location>
</feature>
<dbReference type="GO" id="GO:0005737">
    <property type="term" value="C:cytoplasm"/>
    <property type="evidence" value="ECO:0007669"/>
    <property type="project" value="UniProtKB-UniRule"/>
</dbReference>
<reference evidence="13 14" key="1">
    <citation type="journal article" date="2019" name="Nat. Microbiol.">
        <title>Mediterranean grassland soil C-N compound turnover is dependent on rainfall and depth, and is mediated by genomically divergent microorganisms.</title>
        <authorList>
            <person name="Diamond S."/>
            <person name="Andeer P.F."/>
            <person name="Li Z."/>
            <person name="Crits-Christoph A."/>
            <person name="Burstein D."/>
            <person name="Anantharaman K."/>
            <person name="Lane K.R."/>
            <person name="Thomas B.C."/>
            <person name="Pan C."/>
            <person name="Northen T.R."/>
            <person name="Banfield J.F."/>
        </authorList>
    </citation>
    <scope>NUCLEOTIDE SEQUENCE [LARGE SCALE GENOMIC DNA]</scope>
    <source>
        <strain evidence="11">WS_4</strain>
        <strain evidence="12">WS_7</strain>
    </source>
</reference>
<dbReference type="SUPFAM" id="SSF54782">
    <property type="entry name" value="Porphobilinogen deaminase (hydroxymethylbilane synthase), C-terminal domain"/>
    <property type="match status" value="1"/>
</dbReference>
<evidence type="ECO:0000256" key="4">
    <source>
        <dbReference type="ARBA" id="ARBA00022679"/>
    </source>
</evidence>
<evidence type="ECO:0000313" key="13">
    <source>
        <dbReference type="Proteomes" id="UP000317366"/>
    </source>
</evidence>
<dbReference type="EMBL" id="VBOX01000061">
    <property type="protein sequence ID" value="TMQ63263.1"/>
    <property type="molecule type" value="Genomic_DNA"/>
</dbReference>
<dbReference type="PRINTS" id="PR00151">
    <property type="entry name" value="PORPHBDMNASE"/>
</dbReference>
<dbReference type="Gene3D" id="3.40.190.10">
    <property type="entry name" value="Periplasmic binding protein-like II"/>
    <property type="match status" value="2"/>
</dbReference>
<evidence type="ECO:0000256" key="6">
    <source>
        <dbReference type="ARBA" id="ARBA00048169"/>
    </source>
</evidence>
<keyword evidence="8" id="KW-0175">Coiled coil</keyword>
<dbReference type="InterPro" id="IPR000860">
    <property type="entry name" value="HemC"/>
</dbReference>
<dbReference type="GO" id="GO:0006783">
    <property type="term" value="P:heme biosynthetic process"/>
    <property type="evidence" value="ECO:0007669"/>
    <property type="project" value="TreeGrafter"/>
</dbReference>
<dbReference type="Pfam" id="PF01379">
    <property type="entry name" value="Porphobil_deam"/>
    <property type="match status" value="1"/>
</dbReference>
<keyword evidence="4 11" id="KW-0808">Transferase</keyword>
<accession>A0A538SSB0</accession>
<organism evidence="11 14">
    <name type="scientific">Eiseniibacteriota bacterium</name>
    <dbReference type="NCBI Taxonomy" id="2212470"/>
    <lineage>
        <taxon>Bacteria</taxon>
        <taxon>Candidatus Eiseniibacteriota</taxon>
    </lineage>
</organism>
<evidence type="ECO:0000313" key="14">
    <source>
        <dbReference type="Proteomes" id="UP000319829"/>
    </source>
</evidence>
<dbReference type="Proteomes" id="UP000319829">
    <property type="component" value="Unassembled WGS sequence"/>
</dbReference>
<name>A0A538SSB0_UNCEI</name>
<evidence type="ECO:0000259" key="10">
    <source>
        <dbReference type="Pfam" id="PF03900"/>
    </source>
</evidence>
<dbReference type="AlphaFoldDB" id="A0A538SSB0"/>
<feature type="domain" description="Porphobilinogen deaminase C-terminal" evidence="10">
    <location>
        <begin position="221"/>
        <end position="289"/>
    </location>
</feature>
<dbReference type="InterPro" id="IPR022417">
    <property type="entry name" value="Porphobilin_deaminase_N"/>
</dbReference>